<dbReference type="EMBL" id="JAZGQO010000001">
    <property type="protein sequence ID" value="KAK6194387.1"/>
    <property type="molecule type" value="Genomic_DNA"/>
</dbReference>
<name>A0AAN8KIN3_PATCE</name>
<accession>A0AAN8KIN3</accession>
<gene>
    <name evidence="1" type="ORF">SNE40_000028</name>
</gene>
<reference evidence="1 2" key="1">
    <citation type="submission" date="2024-01" db="EMBL/GenBank/DDBJ databases">
        <title>The genome of the rayed Mediterranean limpet Patella caerulea (Linnaeus, 1758).</title>
        <authorList>
            <person name="Anh-Thu Weber A."/>
            <person name="Halstead-Nussloch G."/>
        </authorList>
    </citation>
    <scope>NUCLEOTIDE SEQUENCE [LARGE SCALE GENOMIC DNA]</scope>
    <source>
        <strain evidence="1">AATW-2023a</strain>
        <tissue evidence="1">Whole specimen</tissue>
    </source>
</reference>
<sequence>MFGIEKGSPVKKMDNAMFREQASVFCVETCSSQSQIIEAGKKALVCLYGSKPNESLDTLRLRKFKEKAVTETSVIEMRALPPTSDFVKYHSLRVFLQVRCWMGDDNRLNPTDWGWELRVETLLPRCMDTPLAPPHRLKVLGCTCKGGVLQRNVPVVDIN</sequence>
<dbReference type="Proteomes" id="UP001347796">
    <property type="component" value="Unassembled WGS sequence"/>
</dbReference>
<protein>
    <submittedName>
        <fullName evidence="1">Uncharacterized protein</fullName>
    </submittedName>
</protein>
<dbReference type="AlphaFoldDB" id="A0AAN8KIN3"/>
<proteinExistence type="predicted"/>
<keyword evidence="2" id="KW-1185">Reference proteome</keyword>
<comment type="caution">
    <text evidence="1">The sequence shown here is derived from an EMBL/GenBank/DDBJ whole genome shotgun (WGS) entry which is preliminary data.</text>
</comment>
<evidence type="ECO:0000313" key="2">
    <source>
        <dbReference type="Proteomes" id="UP001347796"/>
    </source>
</evidence>
<organism evidence="1 2">
    <name type="scientific">Patella caerulea</name>
    <name type="common">Rayed Mediterranean limpet</name>
    <dbReference type="NCBI Taxonomy" id="87958"/>
    <lineage>
        <taxon>Eukaryota</taxon>
        <taxon>Metazoa</taxon>
        <taxon>Spiralia</taxon>
        <taxon>Lophotrochozoa</taxon>
        <taxon>Mollusca</taxon>
        <taxon>Gastropoda</taxon>
        <taxon>Patellogastropoda</taxon>
        <taxon>Patelloidea</taxon>
        <taxon>Patellidae</taxon>
        <taxon>Patella</taxon>
    </lineage>
</organism>
<evidence type="ECO:0000313" key="1">
    <source>
        <dbReference type="EMBL" id="KAK6194387.1"/>
    </source>
</evidence>